<keyword evidence="3" id="KW-1185">Reference proteome</keyword>
<feature type="compositionally biased region" description="Polar residues" evidence="1">
    <location>
        <begin position="399"/>
        <end position="411"/>
    </location>
</feature>
<feature type="compositionally biased region" description="Polar residues" evidence="1">
    <location>
        <begin position="159"/>
        <end position="174"/>
    </location>
</feature>
<sequence>MEASDQNRSSNDGTYEGFNGWLFWRFELPAIRDEELFSALQIATSPAGGMRSANGSSLSACASQRSLGNGDSKRHAAQYGEDSEARAASVVSLSTNGPHQIYPAKIDHWEHEYWCRTACSDGGEHTLRSHYEEEAWNISLSNEQQHPRECHDVNLGLDQASSHSPTMGNLSSQPGEKKSKSASSKDAERTDAKSSTSKFRFGKGESKPKSSAAKSDNRPQSDVSVSTQRKRRSSTDIAVVESTPSPGSSLSSSVYVDTHSHLPTPVEGGEDDSVLEGDSQILDDGTATLQDASPGSLSDITVFCDEGKQEVMSNVLKRPQPSSSQSLPGTPGDTHLESNFSTMGFSTVYESRYRTHGGETESSSYSSGGRDLSTSSSSSSVDIHDLSGALKDFSHKQQRGSFDSSVPPSTLPFTLTQHRKVVLPPHKFVAPPPLSAQNGKAAISGSEECLRPANLYGNNVEHQSSPSRRHSSYGDVPPLDGNVLRKVASLTLDKATIDSKVNRPKFVPEKLDFSLYEKF</sequence>
<dbReference type="AlphaFoldDB" id="A0A087T0L1"/>
<proteinExistence type="predicted"/>
<accession>A0A087T0L1</accession>
<dbReference type="EMBL" id="KK112833">
    <property type="protein sequence ID" value="KFM58650.1"/>
    <property type="molecule type" value="Genomic_DNA"/>
</dbReference>
<evidence type="ECO:0000256" key="1">
    <source>
        <dbReference type="SAM" id="MobiDB-lite"/>
    </source>
</evidence>
<feature type="region of interest" description="Disordered" evidence="1">
    <location>
        <begin position="311"/>
        <end position="411"/>
    </location>
</feature>
<dbReference type="OrthoDB" id="427644at2759"/>
<evidence type="ECO:0000313" key="3">
    <source>
        <dbReference type="Proteomes" id="UP000054359"/>
    </source>
</evidence>
<dbReference type="Proteomes" id="UP000054359">
    <property type="component" value="Unassembled WGS sequence"/>
</dbReference>
<feature type="non-terminal residue" evidence="2">
    <location>
        <position position="519"/>
    </location>
</feature>
<feature type="compositionally biased region" description="Polar residues" evidence="1">
    <location>
        <begin position="287"/>
        <end position="298"/>
    </location>
</feature>
<feature type="compositionally biased region" description="Polar residues" evidence="1">
    <location>
        <begin position="337"/>
        <end position="349"/>
    </location>
</feature>
<feature type="region of interest" description="Disordered" evidence="1">
    <location>
        <begin position="156"/>
        <end position="298"/>
    </location>
</feature>
<protein>
    <submittedName>
        <fullName evidence="2">Uncharacterized protein</fullName>
    </submittedName>
</protein>
<feature type="compositionally biased region" description="Low complexity" evidence="1">
    <location>
        <begin position="242"/>
        <end position="253"/>
    </location>
</feature>
<feature type="compositionally biased region" description="Low complexity" evidence="1">
    <location>
        <begin position="362"/>
        <end position="380"/>
    </location>
</feature>
<organism evidence="2 3">
    <name type="scientific">Stegodyphus mimosarum</name>
    <name type="common">African social velvet spider</name>
    <dbReference type="NCBI Taxonomy" id="407821"/>
    <lineage>
        <taxon>Eukaryota</taxon>
        <taxon>Metazoa</taxon>
        <taxon>Ecdysozoa</taxon>
        <taxon>Arthropoda</taxon>
        <taxon>Chelicerata</taxon>
        <taxon>Arachnida</taxon>
        <taxon>Araneae</taxon>
        <taxon>Araneomorphae</taxon>
        <taxon>Entelegynae</taxon>
        <taxon>Eresoidea</taxon>
        <taxon>Eresidae</taxon>
        <taxon>Stegodyphus</taxon>
    </lineage>
</organism>
<dbReference type="STRING" id="407821.A0A087T0L1"/>
<reference evidence="2 3" key="1">
    <citation type="submission" date="2013-11" db="EMBL/GenBank/DDBJ databases">
        <title>Genome sequencing of Stegodyphus mimosarum.</title>
        <authorList>
            <person name="Bechsgaard J."/>
        </authorList>
    </citation>
    <scope>NUCLEOTIDE SEQUENCE [LARGE SCALE GENOMIC DNA]</scope>
</reference>
<evidence type="ECO:0000313" key="2">
    <source>
        <dbReference type="EMBL" id="KFM58650.1"/>
    </source>
</evidence>
<gene>
    <name evidence="2" type="ORF">X975_21114</name>
</gene>
<feature type="region of interest" description="Disordered" evidence="1">
    <location>
        <begin position="458"/>
        <end position="478"/>
    </location>
</feature>
<feature type="compositionally biased region" description="Polar residues" evidence="1">
    <location>
        <begin position="212"/>
        <end position="227"/>
    </location>
</feature>
<feature type="compositionally biased region" description="Basic and acidic residues" evidence="1">
    <location>
        <begin position="175"/>
        <end position="192"/>
    </location>
</feature>
<name>A0A087T0L1_STEMI</name>